<dbReference type="Gene3D" id="1.10.10.10">
    <property type="entry name" value="Winged helix-like DNA-binding domain superfamily/Winged helix DNA-binding domain"/>
    <property type="match status" value="1"/>
</dbReference>
<sequence length="302" mass="33360">MYRPSLNDLAAFAAVAEHRSFRKAAENLGLSRSAVSHTLIALEQNLGIRLLNRTTRSVSLTSAGADLLARMSPVLENFDKMLESLAEARGVPSGVLRINANKAAVRLLLTAIIPKFLAAYPEIEVDLVSEGRLVDIVEQGFDAGIRLGEAVPQDMVAIRIGGDIRFVAVASPHYLKGRPSLTTPDDLRQHMCVRQRLPSGKRYRWEFARHGQEIAVDVPGMLTLDDSDLIVEAALDGMGIAYVPESFAKTFLASGRLVMVLEDWCPPIPGLMLYYPRNRHVPAPLRAFIDMLKTFNRRPYTA</sequence>
<gene>
    <name evidence="9" type="ORF">ATO67_00010</name>
</gene>
<evidence type="ECO:0000259" key="8">
    <source>
        <dbReference type="PROSITE" id="PS50931"/>
    </source>
</evidence>
<dbReference type="InterPro" id="IPR036390">
    <property type="entry name" value="WH_DNA-bd_sf"/>
</dbReference>
<dbReference type="Gene3D" id="3.40.190.290">
    <property type="match status" value="1"/>
</dbReference>
<evidence type="ECO:0000256" key="4">
    <source>
        <dbReference type="ARBA" id="ARBA00023163"/>
    </source>
</evidence>
<dbReference type="CDD" id="cd08474">
    <property type="entry name" value="PBP2_CrgA_like_5"/>
    <property type="match status" value="1"/>
</dbReference>
<comment type="caution">
    <text evidence="9">The sequence shown here is derived from an EMBL/GenBank/DDBJ whole genome shotgun (WGS) entry which is preliminary data.</text>
</comment>
<reference evidence="9 10" key="1">
    <citation type="submission" date="2015-11" db="EMBL/GenBank/DDBJ databases">
        <title>Draft genome sequence of Agrobacterium sp. R89-1.</title>
        <authorList>
            <person name="Zahradnik J."/>
            <person name="Kyslikova E."/>
            <person name="Palyzova A."/>
            <person name="Kyslik P."/>
        </authorList>
    </citation>
    <scope>NUCLEOTIDE SEQUENCE [LARGE SCALE GENOMIC DNA]</scope>
    <source>
        <strain evidence="9 10">R89-1</strain>
    </source>
</reference>
<dbReference type="OrthoDB" id="9813056at2"/>
<dbReference type="GO" id="GO:0043565">
    <property type="term" value="F:sequence-specific DNA binding"/>
    <property type="evidence" value="ECO:0007669"/>
    <property type="project" value="TreeGrafter"/>
</dbReference>
<keyword evidence="4" id="KW-0804">Transcription</keyword>
<dbReference type="Pfam" id="PF00126">
    <property type="entry name" value="HTH_1"/>
    <property type="match status" value="1"/>
</dbReference>
<keyword evidence="2" id="KW-0805">Transcription regulation</keyword>
<evidence type="ECO:0000256" key="6">
    <source>
        <dbReference type="ARBA" id="ARBA00067332"/>
    </source>
</evidence>
<evidence type="ECO:0000256" key="2">
    <source>
        <dbReference type="ARBA" id="ARBA00023015"/>
    </source>
</evidence>
<feature type="domain" description="HTH lysR-type" evidence="8">
    <location>
        <begin position="4"/>
        <end position="61"/>
    </location>
</feature>
<dbReference type="InterPro" id="IPR058163">
    <property type="entry name" value="LysR-type_TF_proteobact-type"/>
</dbReference>
<dbReference type="GO" id="GO:0003700">
    <property type="term" value="F:DNA-binding transcription factor activity"/>
    <property type="evidence" value="ECO:0007669"/>
    <property type="project" value="InterPro"/>
</dbReference>
<evidence type="ECO:0000256" key="7">
    <source>
        <dbReference type="ARBA" id="ARBA00083243"/>
    </source>
</evidence>
<protein>
    <recommendedName>
        <fullName evidence="6">HTH-type transcriptional regulator TtuA</fullName>
    </recommendedName>
    <alternativeName>
        <fullName evidence="7">Tartrate utilization transcriptional regulator</fullName>
    </alternativeName>
</protein>
<dbReference type="AlphaFoldDB" id="A0A135P4W0"/>
<evidence type="ECO:0000313" key="10">
    <source>
        <dbReference type="Proteomes" id="UP000070498"/>
    </source>
</evidence>
<dbReference type="Proteomes" id="UP000070498">
    <property type="component" value="Unassembled WGS sequence"/>
</dbReference>
<comment type="function">
    <text evidence="5">Transcriptional regulator of the ttuABCDE tartrate utilization operon.</text>
</comment>
<dbReference type="EMBL" id="LNUW01000015">
    <property type="protein sequence ID" value="KXG86463.1"/>
    <property type="molecule type" value="Genomic_DNA"/>
</dbReference>
<dbReference type="PANTHER" id="PTHR30537">
    <property type="entry name" value="HTH-TYPE TRANSCRIPTIONAL REGULATOR"/>
    <property type="match status" value="1"/>
</dbReference>
<dbReference type="SUPFAM" id="SSF53850">
    <property type="entry name" value="Periplasmic binding protein-like II"/>
    <property type="match status" value="1"/>
</dbReference>
<dbReference type="InterPro" id="IPR005119">
    <property type="entry name" value="LysR_subst-bd"/>
</dbReference>
<dbReference type="PANTHER" id="PTHR30537:SF1">
    <property type="entry name" value="HTH-TYPE TRANSCRIPTIONAL REGULATOR PGRR"/>
    <property type="match status" value="1"/>
</dbReference>
<dbReference type="STRING" id="2052828.ATO67_00010"/>
<dbReference type="SUPFAM" id="SSF46785">
    <property type="entry name" value="Winged helix' DNA-binding domain"/>
    <property type="match status" value="1"/>
</dbReference>
<organism evidence="9 10">
    <name type="scientific">Agrobacterium bohemicum</name>
    <dbReference type="NCBI Taxonomy" id="2052828"/>
    <lineage>
        <taxon>Bacteria</taxon>
        <taxon>Pseudomonadati</taxon>
        <taxon>Pseudomonadota</taxon>
        <taxon>Alphaproteobacteria</taxon>
        <taxon>Hyphomicrobiales</taxon>
        <taxon>Rhizobiaceae</taxon>
        <taxon>Rhizobium/Agrobacterium group</taxon>
        <taxon>Agrobacterium</taxon>
    </lineage>
</organism>
<name>A0A135P4W0_9HYPH</name>
<dbReference type="RefSeq" id="WP_067642527.1">
    <property type="nucleotide sequence ID" value="NZ_KQ961023.1"/>
</dbReference>
<evidence type="ECO:0000256" key="1">
    <source>
        <dbReference type="ARBA" id="ARBA00009437"/>
    </source>
</evidence>
<comment type="similarity">
    <text evidence="1">Belongs to the LysR transcriptional regulatory family.</text>
</comment>
<keyword evidence="10" id="KW-1185">Reference proteome</keyword>
<proteinExistence type="inferred from homology"/>
<dbReference type="Pfam" id="PF03466">
    <property type="entry name" value="LysR_substrate"/>
    <property type="match status" value="1"/>
</dbReference>
<evidence type="ECO:0000256" key="5">
    <source>
        <dbReference type="ARBA" id="ARBA00054626"/>
    </source>
</evidence>
<evidence type="ECO:0000313" key="9">
    <source>
        <dbReference type="EMBL" id="KXG86463.1"/>
    </source>
</evidence>
<dbReference type="InterPro" id="IPR000847">
    <property type="entry name" value="LysR_HTH_N"/>
</dbReference>
<evidence type="ECO:0000256" key="3">
    <source>
        <dbReference type="ARBA" id="ARBA00023125"/>
    </source>
</evidence>
<dbReference type="PROSITE" id="PS50931">
    <property type="entry name" value="HTH_LYSR"/>
    <property type="match status" value="1"/>
</dbReference>
<dbReference type="GO" id="GO:0006351">
    <property type="term" value="P:DNA-templated transcription"/>
    <property type="evidence" value="ECO:0007669"/>
    <property type="project" value="TreeGrafter"/>
</dbReference>
<accession>A0A135P4W0</accession>
<dbReference type="FunFam" id="1.10.10.10:FF:000001">
    <property type="entry name" value="LysR family transcriptional regulator"/>
    <property type="match status" value="1"/>
</dbReference>
<dbReference type="InterPro" id="IPR036388">
    <property type="entry name" value="WH-like_DNA-bd_sf"/>
</dbReference>
<keyword evidence="3" id="KW-0238">DNA-binding</keyword>